<keyword evidence="6 8" id="KW-0456">Lyase</keyword>
<dbReference type="NCBIfam" id="TIGR00262">
    <property type="entry name" value="trpA"/>
    <property type="match status" value="1"/>
</dbReference>
<dbReference type="Proteomes" id="UP001204798">
    <property type="component" value="Unassembled WGS sequence"/>
</dbReference>
<feature type="active site" description="Proton acceptor" evidence="8">
    <location>
        <position position="60"/>
    </location>
</feature>
<keyword evidence="11" id="KW-1185">Reference proteome</keyword>
<dbReference type="HAMAP" id="MF_00131">
    <property type="entry name" value="Trp_synth_alpha"/>
    <property type="match status" value="1"/>
</dbReference>
<accession>A0ABT2EJQ4</accession>
<evidence type="ECO:0000256" key="6">
    <source>
        <dbReference type="ARBA" id="ARBA00023239"/>
    </source>
</evidence>
<dbReference type="SUPFAM" id="SSF51366">
    <property type="entry name" value="Ribulose-phoshate binding barrel"/>
    <property type="match status" value="1"/>
</dbReference>
<keyword evidence="5 8" id="KW-0057">Aromatic amino acid biosynthesis</keyword>
<comment type="function">
    <text evidence="8">The alpha subunit is responsible for the aldol cleavage of indoleglycerol phosphate to indole and glyceraldehyde 3-phosphate.</text>
</comment>
<comment type="catalytic activity">
    <reaction evidence="7 8">
        <text>(1S,2R)-1-C-(indol-3-yl)glycerol 3-phosphate + L-serine = D-glyceraldehyde 3-phosphate + L-tryptophan + H2O</text>
        <dbReference type="Rhea" id="RHEA:10532"/>
        <dbReference type="ChEBI" id="CHEBI:15377"/>
        <dbReference type="ChEBI" id="CHEBI:33384"/>
        <dbReference type="ChEBI" id="CHEBI:57912"/>
        <dbReference type="ChEBI" id="CHEBI:58866"/>
        <dbReference type="ChEBI" id="CHEBI:59776"/>
        <dbReference type="EC" id="4.2.1.20"/>
    </reaction>
</comment>
<evidence type="ECO:0000256" key="7">
    <source>
        <dbReference type="ARBA" id="ARBA00049047"/>
    </source>
</evidence>
<evidence type="ECO:0000256" key="1">
    <source>
        <dbReference type="ARBA" id="ARBA00004733"/>
    </source>
</evidence>
<dbReference type="Pfam" id="PF00290">
    <property type="entry name" value="Trp_syntA"/>
    <property type="match status" value="1"/>
</dbReference>
<evidence type="ECO:0000313" key="10">
    <source>
        <dbReference type="EMBL" id="MCS3918182.1"/>
    </source>
</evidence>
<evidence type="ECO:0000256" key="5">
    <source>
        <dbReference type="ARBA" id="ARBA00023141"/>
    </source>
</evidence>
<comment type="pathway">
    <text evidence="1 8">Amino-acid biosynthesis; L-tryptophan biosynthesis; L-tryptophan from chorismate: step 5/5.</text>
</comment>
<comment type="subunit">
    <text evidence="2 8">Tetramer of two alpha and two beta chains.</text>
</comment>
<evidence type="ECO:0000256" key="4">
    <source>
        <dbReference type="ARBA" id="ARBA00022822"/>
    </source>
</evidence>
<keyword evidence="3 8" id="KW-0028">Amino-acid biosynthesis</keyword>
<dbReference type="Gene3D" id="3.20.20.70">
    <property type="entry name" value="Aldolase class I"/>
    <property type="match status" value="1"/>
</dbReference>
<dbReference type="InterPro" id="IPR013785">
    <property type="entry name" value="Aldolase_TIM"/>
</dbReference>
<evidence type="ECO:0000256" key="2">
    <source>
        <dbReference type="ARBA" id="ARBA00011270"/>
    </source>
</evidence>
<dbReference type="RefSeq" id="WP_259093712.1">
    <property type="nucleotide sequence ID" value="NZ_CP130454.1"/>
</dbReference>
<gene>
    <name evidence="8" type="primary">trpA</name>
    <name evidence="10" type="ORF">M2350_000579</name>
</gene>
<dbReference type="GO" id="GO:0004834">
    <property type="term" value="F:tryptophan synthase activity"/>
    <property type="evidence" value="ECO:0007669"/>
    <property type="project" value="UniProtKB-EC"/>
</dbReference>
<dbReference type="EMBL" id="JANUCP010000001">
    <property type="protein sequence ID" value="MCS3918182.1"/>
    <property type="molecule type" value="Genomic_DNA"/>
</dbReference>
<dbReference type="CDD" id="cd04724">
    <property type="entry name" value="Tryptophan_synthase_alpha"/>
    <property type="match status" value="1"/>
</dbReference>
<dbReference type="InterPro" id="IPR002028">
    <property type="entry name" value="Trp_synthase_suA"/>
</dbReference>
<protein>
    <recommendedName>
        <fullName evidence="8">Tryptophan synthase alpha chain</fullName>
        <ecNumber evidence="8">4.2.1.20</ecNumber>
    </recommendedName>
</protein>
<organism evidence="10 11">
    <name type="scientific">Candidatus Fervidibacter sacchari</name>
    <dbReference type="NCBI Taxonomy" id="1448929"/>
    <lineage>
        <taxon>Bacteria</taxon>
        <taxon>Candidatus Fervidibacterota</taxon>
        <taxon>Candidatus Fervidibacter</taxon>
    </lineage>
</organism>
<proteinExistence type="inferred from homology"/>
<name>A0ABT2EJQ4_9BACT</name>
<comment type="caution">
    <text evidence="10">The sequence shown here is derived from an EMBL/GenBank/DDBJ whole genome shotgun (WGS) entry which is preliminary data.</text>
</comment>
<dbReference type="PANTHER" id="PTHR43406:SF1">
    <property type="entry name" value="TRYPTOPHAN SYNTHASE ALPHA CHAIN, CHLOROPLASTIC"/>
    <property type="match status" value="1"/>
</dbReference>
<evidence type="ECO:0000256" key="8">
    <source>
        <dbReference type="HAMAP-Rule" id="MF_00131"/>
    </source>
</evidence>
<reference evidence="10 11" key="1">
    <citation type="submission" date="2022-08" db="EMBL/GenBank/DDBJ databases">
        <title>Bacterial and archaeal communities from various locations to study Microbial Dark Matter (Phase II).</title>
        <authorList>
            <person name="Stepanauskas R."/>
        </authorList>
    </citation>
    <scope>NUCLEOTIDE SEQUENCE [LARGE SCALE GENOMIC DNA]</scope>
    <source>
        <strain evidence="10 11">PD1</strain>
    </source>
</reference>
<dbReference type="InterPro" id="IPR011060">
    <property type="entry name" value="RibuloseP-bd_barrel"/>
</dbReference>
<comment type="similarity">
    <text evidence="8 9">Belongs to the TrpA family.</text>
</comment>
<evidence type="ECO:0000256" key="9">
    <source>
        <dbReference type="RuleBase" id="RU003662"/>
    </source>
</evidence>
<evidence type="ECO:0000313" key="11">
    <source>
        <dbReference type="Proteomes" id="UP001204798"/>
    </source>
</evidence>
<feature type="active site" description="Proton acceptor" evidence="8">
    <location>
        <position position="49"/>
    </location>
</feature>
<keyword evidence="4 8" id="KW-0822">Tryptophan biosynthesis</keyword>
<sequence>MERIEQKFAQSREKGELALVLYVTAGDPSPEHTVEVVIKGAQAGADVFEIGIPFSDPIADGPTIQAAIDRALKRGVKVATVLEMVKAIRQKSDVPIILMTYFNPVLQYGLERFARDAKNAGADGVLLTDVPPEEAGEWIEIARRNGLATIFLLAPTSTDQRIKLVAEIGTGFIYCVSRTGVTGEREKLPEDLPDLIARIRRHTDKPVAVGFGISKPEHVAAVAKMRGTDGVVVGSALVRLLHEEFGESSSGSWEKVTKFIGALKEASKRKAGV</sequence>
<dbReference type="EC" id="4.2.1.20" evidence="8"/>
<evidence type="ECO:0000256" key="3">
    <source>
        <dbReference type="ARBA" id="ARBA00022605"/>
    </source>
</evidence>
<dbReference type="PANTHER" id="PTHR43406">
    <property type="entry name" value="TRYPTOPHAN SYNTHASE, ALPHA CHAIN"/>
    <property type="match status" value="1"/>
</dbReference>